<proteinExistence type="predicted"/>
<feature type="transmembrane region" description="Helical" evidence="1">
    <location>
        <begin position="62"/>
        <end position="85"/>
    </location>
</feature>
<keyword evidence="3" id="KW-1185">Reference proteome</keyword>
<feature type="transmembrane region" description="Helical" evidence="1">
    <location>
        <begin position="179"/>
        <end position="197"/>
    </location>
</feature>
<feature type="transmembrane region" description="Helical" evidence="1">
    <location>
        <begin position="97"/>
        <end position="114"/>
    </location>
</feature>
<organism evidence="2 3">
    <name type="scientific">Brumimicrobium aurantiacum</name>
    <dbReference type="NCBI Taxonomy" id="1737063"/>
    <lineage>
        <taxon>Bacteria</taxon>
        <taxon>Pseudomonadati</taxon>
        <taxon>Bacteroidota</taxon>
        <taxon>Flavobacteriia</taxon>
        <taxon>Flavobacteriales</taxon>
        <taxon>Crocinitomicaceae</taxon>
        <taxon>Brumimicrobium</taxon>
    </lineage>
</organism>
<sequence length="944" mass="110787">MKNPFSYLLQIEKHTFFTALFTSILILIFGYDSTDFTLEKMNKLIISQATVDGVSIQSRVDLFYGLIFRLLLLMVVLLKVFSVTFDKIRLQNHQKSSVLFLSSIGISIQLLQIIGVQTQLLISTLFFILLFKISCYFLGNSAKSSFKIFKSELLSHSVLGYAFLLYFAVLYLGISSNFLPVYIIISIVLMIFFYGINRYTKLSIRQINYAFLPLVLFSILAFISVELVLLQYQKGSDFIGYRKLYLLLFLLCSIGYYTHLKFRKNRLKNSAFLFRKYIAPSVIVAFALLVYYFPIVQQNTEVFELGNPANALHNIFKFNEIPFVDFMSSHMFSEQWYGILYSLIFGFNQRLDFQIYAFFNHVIFLFVVYYLLQKLFKNTAFSLLIILAFPFLTQVFSSDLVFCILPFMIIRRIERKSTSQLYFYLIASLILLIIWRIDTGYAALVSTLFYFIFLIITASIKINWKHFLKGSLWIGLTVLSLLILAIILRDSSTILDHFRTALHYVSGSQAHGYTNIAYNYPHQFYISYFFLPSIAVLCVMYILFILWKKENFNVVTKQNIFILHASLFFFLISLVNAQRGIVRHGYAEHNDGAVITTFYLALSLLLIFVFRNMVKSNRLTLFYVLCFSLFLSFRYFPYDPEFGTFDRALKKNCFLRLDNEISAKTKVKRTQVNASFHEKKIKDFKAFLDKELTEEQTFLDFSNTPMLYYYTGREVPGYFCQNLQNSIDDYSQLNLLQHLSPSKIPVVVFSSYPKTWFDATDGIPNEMRYYLISEYIYQNYKPYGIISEKSIWVAKDFKLNNEKSIEQDSLIDLPKEYNYKKAAHLIHGYHQRDDFKELKKVNYWNTDQLDSINIQKWANENPNAYLSITFKDEFYPMKNSITLLDKAGNKLDRFMFETNPEYGKHYMIRVSNSYHWHNGKAVYLDSVYETIEGISLFKDIRFED</sequence>
<feature type="transmembrane region" description="Helical" evidence="1">
    <location>
        <begin position="12"/>
        <end position="31"/>
    </location>
</feature>
<feature type="transmembrane region" description="Helical" evidence="1">
    <location>
        <begin position="384"/>
        <end position="409"/>
    </location>
</feature>
<feature type="transmembrane region" description="Helical" evidence="1">
    <location>
        <begin position="272"/>
        <end position="293"/>
    </location>
</feature>
<feature type="transmembrane region" description="Helical" evidence="1">
    <location>
        <begin position="421"/>
        <end position="437"/>
    </location>
</feature>
<reference evidence="2 3" key="1">
    <citation type="submission" date="2018-08" db="EMBL/GenBank/DDBJ databases">
        <title>The draft genome squence of Brumimicrobium sp. N62.</title>
        <authorList>
            <person name="Du Z.-J."/>
            <person name="Luo H.-R."/>
        </authorList>
    </citation>
    <scope>NUCLEOTIDE SEQUENCE [LARGE SCALE GENOMIC DNA]</scope>
    <source>
        <strain evidence="2 3">N62</strain>
    </source>
</reference>
<keyword evidence="1" id="KW-0812">Transmembrane</keyword>
<feature type="transmembrane region" description="Helical" evidence="1">
    <location>
        <begin position="153"/>
        <end position="173"/>
    </location>
</feature>
<name>A0A3E1F253_9FLAO</name>
<dbReference type="Proteomes" id="UP000257127">
    <property type="component" value="Unassembled WGS sequence"/>
</dbReference>
<protein>
    <submittedName>
        <fullName evidence="2">Uncharacterized protein</fullName>
    </submittedName>
</protein>
<feature type="transmembrane region" description="Helical" evidence="1">
    <location>
        <begin position="331"/>
        <end position="348"/>
    </location>
</feature>
<feature type="transmembrane region" description="Helical" evidence="1">
    <location>
        <begin position="120"/>
        <end position="141"/>
    </location>
</feature>
<keyword evidence="1" id="KW-0472">Membrane</keyword>
<feature type="transmembrane region" description="Helical" evidence="1">
    <location>
        <begin position="619"/>
        <end position="636"/>
    </location>
</feature>
<feature type="transmembrane region" description="Helical" evidence="1">
    <location>
        <begin position="443"/>
        <end position="460"/>
    </location>
</feature>
<feature type="transmembrane region" description="Helical" evidence="1">
    <location>
        <begin position="559"/>
        <end position="581"/>
    </location>
</feature>
<dbReference type="RefSeq" id="WP_116879730.1">
    <property type="nucleotide sequence ID" value="NZ_QURB01000001.1"/>
</dbReference>
<keyword evidence="1" id="KW-1133">Transmembrane helix</keyword>
<feature type="transmembrane region" description="Helical" evidence="1">
    <location>
        <begin position="472"/>
        <end position="488"/>
    </location>
</feature>
<feature type="transmembrane region" description="Helical" evidence="1">
    <location>
        <begin position="525"/>
        <end position="547"/>
    </location>
</feature>
<accession>A0A3E1F253</accession>
<dbReference type="OrthoDB" id="1465952at2"/>
<feature type="transmembrane region" description="Helical" evidence="1">
    <location>
        <begin position="209"/>
        <end position="232"/>
    </location>
</feature>
<gene>
    <name evidence="2" type="ORF">DXU93_02865</name>
</gene>
<feature type="transmembrane region" description="Helical" evidence="1">
    <location>
        <begin position="355"/>
        <end position="372"/>
    </location>
</feature>
<evidence type="ECO:0000256" key="1">
    <source>
        <dbReference type="SAM" id="Phobius"/>
    </source>
</evidence>
<feature type="transmembrane region" description="Helical" evidence="1">
    <location>
        <begin position="244"/>
        <end position="260"/>
    </location>
</feature>
<dbReference type="EMBL" id="QURB01000001">
    <property type="protein sequence ID" value="RFC55895.1"/>
    <property type="molecule type" value="Genomic_DNA"/>
</dbReference>
<feature type="transmembrane region" description="Helical" evidence="1">
    <location>
        <begin position="593"/>
        <end position="610"/>
    </location>
</feature>
<comment type="caution">
    <text evidence="2">The sequence shown here is derived from an EMBL/GenBank/DDBJ whole genome shotgun (WGS) entry which is preliminary data.</text>
</comment>
<dbReference type="AlphaFoldDB" id="A0A3E1F253"/>
<evidence type="ECO:0000313" key="2">
    <source>
        <dbReference type="EMBL" id="RFC55895.1"/>
    </source>
</evidence>
<evidence type="ECO:0000313" key="3">
    <source>
        <dbReference type="Proteomes" id="UP000257127"/>
    </source>
</evidence>